<organism evidence="1 2">
    <name type="scientific">Peronosclerospora sorghi</name>
    <dbReference type="NCBI Taxonomy" id="230839"/>
    <lineage>
        <taxon>Eukaryota</taxon>
        <taxon>Sar</taxon>
        <taxon>Stramenopiles</taxon>
        <taxon>Oomycota</taxon>
        <taxon>Peronosporomycetes</taxon>
        <taxon>Peronosporales</taxon>
        <taxon>Peronosporaceae</taxon>
        <taxon>Peronosclerospora</taxon>
    </lineage>
</organism>
<reference evidence="1 2" key="1">
    <citation type="journal article" date="2022" name="bioRxiv">
        <title>The genome of the oomycete Peronosclerospora sorghi, a cosmopolitan pathogen of maize and sorghum, is inflated with dispersed pseudogenes.</title>
        <authorList>
            <person name="Fletcher K."/>
            <person name="Martin F."/>
            <person name="Isakeit T."/>
            <person name="Cavanaugh K."/>
            <person name="Magill C."/>
            <person name="Michelmore R."/>
        </authorList>
    </citation>
    <scope>NUCLEOTIDE SEQUENCE [LARGE SCALE GENOMIC DNA]</scope>
    <source>
        <strain evidence="1">P6</strain>
    </source>
</reference>
<evidence type="ECO:0000313" key="1">
    <source>
        <dbReference type="EMBL" id="KAI9907600.1"/>
    </source>
</evidence>
<name>A0ACC0VM60_9STRA</name>
<proteinExistence type="predicted"/>
<evidence type="ECO:0000313" key="2">
    <source>
        <dbReference type="Proteomes" id="UP001163321"/>
    </source>
</evidence>
<sequence>MMGAGGSRVPLPGGCTQRPRIRIPLMLEMVAVTQIHHRRSPRNPTARTSMRKAISSISIDHHPVLASAVPWISPPNVCLQSSRVSPAFS</sequence>
<comment type="caution">
    <text evidence="1">The sequence shown here is derived from an EMBL/GenBank/DDBJ whole genome shotgun (WGS) entry which is preliminary data.</text>
</comment>
<keyword evidence="2" id="KW-1185">Reference proteome</keyword>
<protein>
    <submittedName>
        <fullName evidence="1">Uncharacterized protein</fullName>
    </submittedName>
</protein>
<dbReference type="EMBL" id="CM047587">
    <property type="protein sequence ID" value="KAI9907600.1"/>
    <property type="molecule type" value="Genomic_DNA"/>
</dbReference>
<accession>A0ACC0VM60</accession>
<gene>
    <name evidence="1" type="ORF">PsorP6_003332</name>
</gene>
<dbReference type="Proteomes" id="UP001163321">
    <property type="component" value="Chromosome 8"/>
</dbReference>